<feature type="chain" id="PRO_5036433757" evidence="1">
    <location>
        <begin position="29"/>
        <end position="132"/>
    </location>
</feature>
<dbReference type="AlphaFoldDB" id="A0A8J5WGM0"/>
<evidence type="ECO:0000313" key="3">
    <source>
        <dbReference type="EMBL" id="KAG8089782.1"/>
    </source>
</evidence>
<dbReference type="EMBL" id="JAAALK010000081">
    <property type="protein sequence ID" value="KAG8089782.1"/>
    <property type="molecule type" value="Genomic_DNA"/>
</dbReference>
<dbReference type="Proteomes" id="UP000729402">
    <property type="component" value="Unassembled WGS sequence"/>
</dbReference>
<evidence type="ECO:0000313" key="4">
    <source>
        <dbReference type="Proteomes" id="UP000729402"/>
    </source>
</evidence>
<reference evidence="2" key="1">
    <citation type="journal article" date="2021" name="bioRxiv">
        <title>Whole Genome Assembly and Annotation of Northern Wild Rice, Zizania palustris L., Supports a Whole Genome Duplication in the Zizania Genus.</title>
        <authorList>
            <person name="Haas M."/>
            <person name="Kono T."/>
            <person name="Macchietto M."/>
            <person name="Millas R."/>
            <person name="McGilp L."/>
            <person name="Shao M."/>
            <person name="Duquette J."/>
            <person name="Hirsch C.N."/>
            <person name="Kimball J."/>
        </authorList>
    </citation>
    <scope>NUCLEOTIDE SEQUENCE</scope>
    <source>
        <tissue evidence="2">Fresh leaf tissue</tissue>
    </source>
</reference>
<name>A0A8J5WGM0_ZIZPA</name>
<dbReference type="PANTHER" id="PTHR34998:SF1">
    <property type="entry name" value="EXPRESSED PROTEIN"/>
    <property type="match status" value="1"/>
</dbReference>
<proteinExistence type="predicted"/>
<keyword evidence="4" id="KW-1185">Reference proteome</keyword>
<protein>
    <submittedName>
        <fullName evidence="2">Uncharacterized protein</fullName>
    </submittedName>
</protein>
<dbReference type="EMBL" id="JAAALK010000081">
    <property type="protein sequence ID" value="KAG8089780.1"/>
    <property type="molecule type" value="Genomic_DNA"/>
</dbReference>
<accession>A0A8J5WGM0</accession>
<organism evidence="2 4">
    <name type="scientific">Zizania palustris</name>
    <name type="common">Northern wild rice</name>
    <dbReference type="NCBI Taxonomy" id="103762"/>
    <lineage>
        <taxon>Eukaryota</taxon>
        <taxon>Viridiplantae</taxon>
        <taxon>Streptophyta</taxon>
        <taxon>Embryophyta</taxon>
        <taxon>Tracheophyta</taxon>
        <taxon>Spermatophyta</taxon>
        <taxon>Magnoliopsida</taxon>
        <taxon>Liliopsida</taxon>
        <taxon>Poales</taxon>
        <taxon>Poaceae</taxon>
        <taxon>BOP clade</taxon>
        <taxon>Oryzoideae</taxon>
        <taxon>Oryzeae</taxon>
        <taxon>Zizaniinae</taxon>
        <taxon>Zizania</taxon>
    </lineage>
</organism>
<dbReference type="OrthoDB" id="660122at2759"/>
<keyword evidence="1" id="KW-0732">Signal</keyword>
<comment type="caution">
    <text evidence="2">The sequence shown here is derived from an EMBL/GenBank/DDBJ whole genome shotgun (WGS) entry which is preliminary data.</text>
</comment>
<dbReference type="PANTHER" id="PTHR34998">
    <property type="entry name" value="OS04G0357400 PROTEIN-RELATED"/>
    <property type="match status" value="1"/>
</dbReference>
<sequence length="132" mass="13952">MHAMKLQTQQLLFFATAAALVLVAKSHGGGMDVVVVGGSGGGAFQQGAWQAAMLPMHALHRVAGRVEEDAVSLEEQEEEAAFPRRRVLYGNEYAGYNSLRASNAACYGPCPGRGQPYSGRGCQSIYGCSSGR</sequence>
<reference evidence="2" key="2">
    <citation type="submission" date="2021-02" db="EMBL/GenBank/DDBJ databases">
        <authorList>
            <person name="Kimball J.A."/>
            <person name="Haas M.W."/>
            <person name="Macchietto M."/>
            <person name="Kono T."/>
            <person name="Duquette J."/>
            <person name="Shao M."/>
        </authorList>
    </citation>
    <scope>NUCLEOTIDE SEQUENCE</scope>
    <source>
        <tissue evidence="2">Fresh leaf tissue</tissue>
    </source>
</reference>
<evidence type="ECO:0000313" key="2">
    <source>
        <dbReference type="EMBL" id="KAG8089780.1"/>
    </source>
</evidence>
<gene>
    <name evidence="3" type="ORF">GUJ93_ZPchr0011g27211</name>
    <name evidence="2" type="ORF">GUJ93_ZPchr0011g27383</name>
</gene>
<feature type="signal peptide" evidence="1">
    <location>
        <begin position="1"/>
        <end position="28"/>
    </location>
</feature>
<evidence type="ECO:0000256" key="1">
    <source>
        <dbReference type="SAM" id="SignalP"/>
    </source>
</evidence>